<feature type="domain" description="BTB" evidence="2">
    <location>
        <begin position="274"/>
        <end position="340"/>
    </location>
</feature>
<comment type="caution">
    <text evidence="3">The sequence shown here is derived from an EMBL/GenBank/DDBJ whole genome shotgun (WGS) entry which is preliminary data.</text>
</comment>
<protein>
    <recommendedName>
        <fullName evidence="2">BTB domain-containing protein</fullName>
    </recommendedName>
</protein>
<dbReference type="PANTHER" id="PTHR46672">
    <property type="entry name" value="OS08G0495500 PROTEIN-RELATED"/>
    <property type="match status" value="1"/>
</dbReference>
<evidence type="ECO:0000313" key="4">
    <source>
        <dbReference type="Proteomes" id="UP001431209"/>
    </source>
</evidence>
<evidence type="ECO:0000313" key="3">
    <source>
        <dbReference type="EMBL" id="KAL0478376.1"/>
    </source>
</evidence>
<feature type="region of interest" description="Disordered" evidence="1">
    <location>
        <begin position="39"/>
        <end position="59"/>
    </location>
</feature>
<name>A0AAW2YLM2_9EUKA</name>
<keyword evidence="4" id="KW-1185">Reference proteome</keyword>
<proteinExistence type="predicted"/>
<dbReference type="InterPro" id="IPR000210">
    <property type="entry name" value="BTB/POZ_dom"/>
</dbReference>
<dbReference type="CDD" id="cd18186">
    <property type="entry name" value="BTB_POZ_ZBTB_KLHL-like"/>
    <property type="match status" value="1"/>
</dbReference>
<organism evidence="3 4">
    <name type="scientific">Acrasis kona</name>
    <dbReference type="NCBI Taxonomy" id="1008807"/>
    <lineage>
        <taxon>Eukaryota</taxon>
        <taxon>Discoba</taxon>
        <taxon>Heterolobosea</taxon>
        <taxon>Tetramitia</taxon>
        <taxon>Eutetramitia</taxon>
        <taxon>Acrasidae</taxon>
        <taxon>Acrasis</taxon>
    </lineage>
</organism>
<dbReference type="EMBL" id="JAOPGA020000370">
    <property type="protein sequence ID" value="KAL0478376.1"/>
    <property type="molecule type" value="Genomic_DNA"/>
</dbReference>
<accession>A0AAW2YLM2</accession>
<evidence type="ECO:0000259" key="2">
    <source>
        <dbReference type="PROSITE" id="PS50097"/>
    </source>
</evidence>
<dbReference type="Pfam" id="PF00651">
    <property type="entry name" value="BTB"/>
    <property type="match status" value="1"/>
</dbReference>
<dbReference type="AlphaFoldDB" id="A0AAW2YLM2"/>
<dbReference type="SMART" id="SM00225">
    <property type="entry name" value="BTB"/>
    <property type="match status" value="1"/>
</dbReference>
<dbReference type="Proteomes" id="UP001431209">
    <property type="component" value="Unassembled WGS sequence"/>
</dbReference>
<reference evidence="3 4" key="1">
    <citation type="submission" date="2024-03" db="EMBL/GenBank/DDBJ databases">
        <title>The Acrasis kona genome and developmental transcriptomes reveal deep origins of eukaryotic multicellular pathways.</title>
        <authorList>
            <person name="Sheikh S."/>
            <person name="Fu C.-J."/>
            <person name="Brown M.W."/>
            <person name="Baldauf S.L."/>
        </authorList>
    </citation>
    <scope>NUCLEOTIDE SEQUENCE [LARGE SCALE GENOMIC DNA]</scope>
    <source>
        <strain evidence="3 4">ATCC MYA-3509</strain>
    </source>
</reference>
<evidence type="ECO:0000256" key="1">
    <source>
        <dbReference type="SAM" id="MobiDB-lite"/>
    </source>
</evidence>
<dbReference type="Gene3D" id="3.30.710.10">
    <property type="entry name" value="Potassium Channel Kv1.1, Chain A"/>
    <property type="match status" value="1"/>
</dbReference>
<dbReference type="InterPro" id="IPR044714">
    <property type="entry name" value="AtSIBP1-like"/>
</dbReference>
<gene>
    <name evidence="3" type="ORF">AKO1_008604</name>
</gene>
<dbReference type="InterPro" id="IPR011333">
    <property type="entry name" value="SKP1/BTB/POZ_sf"/>
</dbReference>
<dbReference type="SUPFAM" id="SSF54695">
    <property type="entry name" value="POZ domain"/>
    <property type="match status" value="1"/>
</dbReference>
<sequence length="572" mass="66703">MSRNLNTALETIHDEYNLNGAYKIIPIICMENVFYRGKSKQNQQEEDQQEEEGHQEPMPEELEIDFNQLPVEELTDDDNFQQIEKDQNNNKKHYAQELIKRDPPKSLPQITRLASPSEINLVPYKFTPVDMNDPHQFIRDENWIVNQSITHGMYMLLRRGMIKHYIKDSVIMNECFLQLRNYLQSIIHRILVNKNNSIIDRNDVLKAIREMGTTLYVDDFDGDGDGDGDFENEDDEYFEAEDYGNVVVLAMEEPFVKELNVNVTDLYNDRNDEKCVQLVTKSGFVVYAHESVLCLRSKVFCEFFKNENVDRSVVKLNVDDDQSLKRFVEFIYLNKITSPLSVESYVSLIELARTYQVDDLIQICLFDLSRMIDVDHVAQIHQLALLFQNQSLFEICNLFIVANQDSISHDSEHLQQYYSLLSVHIDYMNVTKLLKELNLLNSDHGGALHQMQLNELKLRINECRFFIARNMRQVRHYNDGEPLSIDVLEIQSIRERYLYENDVEQESDPAFDYSEEKASYCSVCQECDTLKYEDGDDCAFCASNCPLHDQLNDRCLAVKVDRRGQLVPGCAE</sequence>
<dbReference type="PROSITE" id="PS50097">
    <property type="entry name" value="BTB"/>
    <property type="match status" value="1"/>
</dbReference>